<dbReference type="PANTHER" id="PTHR43425">
    <property type="entry name" value="OXYGEN-INSENSITIVE NADPH NITROREDUCTASE"/>
    <property type="match status" value="1"/>
</dbReference>
<feature type="domain" description="Nitroreductase" evidence="5">
    <location>
        <begin position="11"/>
        <end position="164"/>
    </location>
</feature>
<dbReference type="InterPro" id="IPR016446">
    <property type="entry name" value="Flavin_OxRdtase_Frp"/>
</dbReference>
<dbReference type="Gene3D" id="3.40.109.10">
    <property type="entry name" value="NADH Oxidase"/>
    <property type="match status" value="1"/>
</dbReference>
<dbReference type="PANTHER" id="PTHR43425:SF2">
    <property type="entry name" value="OXYGEN-INSENSITIVE NADPH NITROREDUCTASE"/>
    <property type="match status" value="1"/>
</dbReference>
<dbReference type="eggNOG" id="arCOG00288">
    <property type="taxonomic scope" value="Archaea"/>
</dbReference>
<keyword evidence="3" id="KW-0288">FMN</keyword>
<dbReference type="GO" id="GO:0016491">
    <property type="term" value="F:oxidoreductase activity"/>
    <property type="evidence" value="ECO:0007669"/>
    <property type="project" value="UniProtKB-KW"/>
</dbReference>
<comment type="similarity">
    <text evidence="1">Belongs to the flavin oxidoreductase frp family.</text>
</comment>
<dbReference type="RefSeq" id="WP_022540813.1">
    <property type="nucleotide sequence ID" value="NC_022521.1"/>
</dbReference>
<protein>
    <submittedName>
        <fullName evidence="6">NADH dehydrogenase</fullName>
    </submittedName>
</protein>
<evidence type="ECO:0000313" key="7">
    <source>
        <dbReference type="Proteomes" id="UP000016887"/>
    </source>
</evidence>
<evidence type="ECO:0000256" key="1">
    <source>
        <dbReference type="ARBA" id="ARBA00008366"/>
    </source>
</evidence>
<reference evidence="6 7" key="1">
    <citation type="journal article" date="2013" name="Appl. Environ. Microbiol.">
        <title>Variation of the Virus-Related Elements within Syntenic Genomes of the Hyperthermophilic Archaeon Aeropyrum.</title>
        <authorList>
            <person name="Daifuku T."/>
            <person name="Yoshida T."/>
            <person name="Kitamura T."/>
            <person name="Kawaichi S."/>
            <person name="Inoue T."/>
            <person name="Nomura K."/>
            <person name="Yoshida Y."/>
            <person name="Kuno S."/>
            <person name="Sako Y."/>
        </authorList>
    </citation>
    <scope>NUCLEOTIDE SEQUENCE [LARGE SCALE GENOMIC DNA]</scope>
    <source>
        <strain evidence="6 7">SY1</strain>
    </source>
</reference>
<name>U3T7P0_9CREN</name>
<keyword evidence="7" id="KW-1185">Reference proteome</keyword>
<dbReference type="EMBL" id="AP012489">
    <property type="protein sequence ID" value="BAN89532.1"/>
    <property type="molecule type" value="Genomic_DNA"/>
</dbReference>
<evidence type="ECO:0000256" key="3">
    <source>
        <dbReference type="ARBA" id="ARBA00022643"/>
    </source>
</evidence>
<keyword evidence="2" id="KW-0285">Flavoprotein</keyword>
<dbReference type="AlphaFoldDB" id="U3T7P0"/>
<dbReference type="GeneID" id="17109628"/>
<dbReference type="KEGG" id="acj:ACAM_0063"/>
<evidence type="ECO:0000256" key="2">
    <source>
        <dbReference type="ARBA" id="ARBA00022630"/>
    </source>
</evidence>
<evidence type="ECO:0000313" key="6">
    <source>
        <dbReference type="EMBL" id="BAN89532.1"/>
    </source>
</evidence>
<dbReference type="Pfam" id="PF00881">
    <property type="entry name" value="Nitroreductase"/>
    <property type="match status" value="1"/>
</dbReference>
<proteinExistence type="inferred from homology"/>
<dbReference type="InterPro" id="IPR029479">
    <property type="entry name" value="Nitroreductase"/>
</dbReference>
<gene>
    <name evidence="6" type="ORF">ACAM_0063</name>
</gene>
<evidence type="ECO:0000256" key="4">
    <source>
        <dbReference type="ARBA" id="ARBA00023002"/>
    </source>
</evidence>
<accession>U3T7P0</accession>
<dbReference type="PIRSF" id="PIRSF005426">
    <property type="entry name" value="Frp"/>
    <property type="match status" value="1"/>
</dbReference>
<sequence>MEERGCCFNVISSHRSVRSFSSEPISQEDIKKILEAARRHVSPWNIQPVHVTVVTRDDLKSRLAGVLWGQEQIKEAPVFFVFSVDYAKVVESIKRLGLEVREPGLTELLQGYISASVALAWAIAVAEDLGYVVNIIAAYGNPCQVADVLGLPSYVIPVAGLLVGKPKGELPPLTPRAPIQALAGWNSYGELEEKVKAYMSLGEKFVNNIWRVHRHGGPVDRMDPVIRECLKSRGFRV</sequence>
<dbReference type="Proteomes" id="UP000016887">
    <property type="component" value="Chromosome"/>
</dbReference>
<dbReference type="InterPro" id="IPR000415">
    <property type="entry name" value="Nitroreductase-like"/>
</dbReference>
<organism evidence="6 7">
    <name type="scientific">Aeropyrum camini SY1 = JCM 12091</name>
    <dbReference type="NCBI Taxonomy" id="1198449"/>
    <lineage>
        <taxon>Archaea</taxon>
        <taxon>Thermoproteota</taxon>
        <taxon>Thermoprotei</taxon>
        <taxon>Desulfurococcales</taxon>
        <taxon>Desulfurococcaceae</taxon>
        <taxon>Aeropyrum</taxon>
    </lineage>
</organism>
<dbReference type="OrthoDB" id="15216at2157"/>
<evidence type="ECO:0000259" key="5">
    <source>
        <dbReference type="Pfam" id="PF00881"/>
    </source>
</evidence>
<dbReference type="SUPFAM" id="SSF55469">
    <property type="entry name" value="FMN-dependent nitroreductase-like"/>
    <property type="match status" value="1"/>
</dbReference>
<keyword evidence="4" id="KW-0560">Oxidoreductase</keyword>
<dbReference type="STRING" id="1198449.ACAM_0063"/>